<organism evidence="1 2">
    <name type="scientific">Cupriavidus necator (strain ATCC 43291 / DSM 13513 / CCUG 52238 / LMG 8453 / N-1)</name>
    <name type="common">Ralstonia eutropha</name>
    <dbReference type="NCBI Taxonomy" id="1042878"/>
    <lineage>
        <taxon>Bacteria</taxon>
        <taxon>Pseudomonadati</taxon>
        <taxon>Pseudomonadota</taxon>
        <taxon>Betaproteobacteria</taxon>
        <taxon>Burkholderiales</taxon>
        <taxon>Burkholderiaceae</taxon>
        <taxon>Cupriavidus</taxon>
    </lineage>
</organism>
<accession>F8GWL4</accession>
<dbReference type="AlphaFoldDB" id="F8GWL4"/>
<name>F8GWL4_CUPNN</name>
<evidence type="ECO:0000313" key="2">
    <source>
        <dbReference type="Proteomes" id="UP000006798"/>
    </source>
</evidence>
<keyword evidence="1" id="KW-0614">Plasmid</keyword>
<evidence type="ECO:0000313" key="1">
    <source>
        <dbReference type="EMBL" id="AEI81734.1"/>
    </source>
</evidence>
<dbReference type="EMBL" id="CP002879">
    <property type="protein sequence ID" value="AEI81734.1"/>
    <property type="molecule type" value="Genomic_DNA"/>
</dbReference>
<sequence>MGRRYRDGDRACRPSARGDRRARAWQLDALTVASDRPYLVRALVLLAGPAGKVPKGVDAVPIPAEVRAQIKRCEDTSLPDACAYTRCSSRPATTLSLGCWAGTLN</sequence>
<reference evidence="1 2" key="1">
    <citation type="journal article" date="2011" name="J. Bacteriol.">
        <title>Complete genome sequence of the type strain Cupriavidus necator N-1.</title>
        <authorList>
            <person name="Poehlein A."/>
            <person name="Kusian B."/>
            <person name="Friedrich B."/>
            <person name="Daniel R."/>
            <person name="Bowien B."/>
        </authorList>
    </citation>
    <scope>NUCLEOTIDE SEQUENCE [LARGE SCALE GENOMIC DNA]</scope>
    <source>
        <strain evidence="2">ATCC 43291 / DSM 13513 / CCUG 52238 / LMG 8453 / N-1</strain>
        <plasmid evidence="1 2">pBB1</plasmid>
    </source>
</reference>
<geneLocation type="plasmid" evidence="1 2">
    <name>pBB1</name>
</geneLocation>
<gene>
    <name evidence="1" type="ordered locus">CNE_BB1p03100</name>
</gene>
<dbReference type="Proteomes" id="UP000006798">
    <property type="component" value="Plasmid pBB1"/>
</dbReference>
<dbReference type="HOGENOM" id="CLU_2232101_0_0_4"/>
<proteinExistence type="predicted"/>
<dbReference type="KEGG" id="cnc:CNE_BB1p03100"/>
<protein>
    <submittedName>
        <fullName evidence="1">Uncharacterized protein</fullName>
    </submittedName>
</protein>